<evidence type="ECO:0000313" key="3">
    <source>
        <dbReference type="EMBL" id="RCR68911.1"/>
    </source>
</evidence>
<reference evidence="3 4" key="1">
    <citation type="submission" date="2018-07" db="EMBL/GenBank/DDBJ databases">
        <title>Genome analysis of Larkinella rosea.</title>
        <authorList>
            <person name="Zhou Z."/>
            <person name="Wang G."/>
        </authorList>
    </citation>
    <scope>NUCLEOTIDE SEQUENCE [LARGE SCALE GENOMIC DNA]</scope>
    <source>
        <strain evidence="4">zzj9</strain>
    </source>
</reference>
<dbReference type="Gene3D" id="3.40.630.10">
    <property type="entry name" value="Zn peptidases"/>
    <property type="match status" value="1"/>
</dbReference>
<dbReference type="AlphaFoldDB" id="A0A368JRV9"/>
<feature type="transmembrane region" description="Helical" evidence="1">
    <location>
        <begin position="158"/>
        <end position="178"/>
    </location>
</feature>
<dbReference type="PANTHER" id="PTHR12147:SF26">
    <property type="entry name" value="PEPTIDASE M28 DOMAIN-CONTAINING PROTEIN"/>
    <property type="match status" value="1"/>
</dbReference>
<organism evidence="3 4">
    <name type="scientific">Larkinella punicea</name>
    <dbReference type="NCBI Taxonomy" id="2315727"/>
    <lineage>
        <taxon>Bacteria</taxon>
        <taxon>Pseudomonadati</taxon>
        <taxon>Bacteroidota</taxon>
        <taxon>Cytophagia</taxon>
        <taxon>Cytophagales</taxon>
        <taxon>Spirosomataceae</taxon>
        <taxon>Larkinella</taxon>
    </lineage>
</organism>
<dbReference type="GO" id="GO:0008235">
    <property type="term" value="F:metalloexopeptidase activity"/>
    <property type="evidence" value="ECO:0007669"/>
    <property type="project" value="InterPro"/>
</dbReference>
<dbReference type="OrthoDB" id="923601at2"/>
<gene>
    <name evidence="3" type="ORF">DUE52_13525</name>
</gene>
<dbReference type="PANTHER" id="PTHR12147">
    <property type="entry name" value="METALLOPEPTIDASE M28 FAMILY MEMBER"/>
    <property type="match status" value="1"/>
</dbReference>
<proteinExistence type="predicted"/>
<dbReference type="SUPFAM" id="SSF53187">
    <property type="entry name" value="Zn-dependent exopeptidases"/>
    <property type="match status" value="1"/>
</dbReference>
<evidence type="ECO:0000256" key="1">
    <source>
        <dbReference type="SAM" id="Phobius"/>
    </source>
</evidence>
<dbReference type="InterPro" id="IPR007484">
    <property type="entry name" value="Peptidase_M28"/>
</dbReference>
<evidence type="ECO:0000313" key="4">
    <source>
        <dbReference type="Proteomes" id="UP000253383"/>
    </source>
</evidence>
<dbReference type="EMBL" id="QOWE01000010">
    <property type="protein sequence ID" value="RCR68911.1"/>
    <property type="molecule type" value="Genomic_DNA"/>
</dbReference>
<sequence length="402" mass="45292">MPFSMDTLLRDLSRLPHRGAATVFEASAIERLSLALRELQATVTVEPFRTPRTYVTVIYWLIAGIVTGLLTAPWLGWLAVLWTWGWVTLAWLFFNWRFSPVTRLPPQVTSHNIIGRWRETGFGYAGDQEKPVMKVILMAHYDTAPISLLYRTGTVNSFHTTLVLSLVLMLGAGLLVLFEQLGVNSDWMPWIRYGLIAYFVLQALLGTLGYWLYGYTNGASDNATGVAAAIATAERLKQLYMPGLETEVVLTGAEEAGMIGSRAYLDKHIDSWPKGRTVVVNFDTLGNGSLRIIKHTGTVEVIEYTNELMKTAERLLEEKPFRGVVKPGRWHTADFDSVWFVRRKIPVMTLTAMDAKGRMPNIHRPEDQLLVTDVSAIPTAVDFAIQTLVRHYQTYEITAERL</sequence>
<dbReference type="GO" id="GO:0006508">
    <property type="term" value="P:proteolysis"/>
    <property type="evidence" value="ECO:0007669"/>
    <property type="project" value="InterPro"/>
</dbReference>
<keyword evidence="1" id="KW-1133">Transmembrane helix</keyword>
<accession>A0A368JRV9</accession>
<feature type="transmembrane region" description="Helical" evidence="1">
    <location>
        <begin position="57"/>
        <end position="75"/>
    </location>
</feature>
<name>A0A368JRV9_9BACT</name>
<keyword evidence="1" id="KW-0472">Membrane</keyword>
<feature type="transmembrane region" description="Helical" evidence="1">
    <location>
        <begin position="81"/>
        <end position="98"/>
    </location>
</feature>
<dbReference type="InterPro" id="IPR045175">
    <property type="entry name" value="M28_fam"/>
</dbReference>
<protein>
    <submittedName>
        <fullName evidence="3">Peptidase M28</fullName>
    </submittedName>
</protein>
<feature type="transmembrane region" description="Helical" evidence="1">
    <location>
        <begin position="190"/>
        <end position="213"/>
    </location>
</feature>
<keyword evidence="1" id="KW-0812">Transmembrane</keyword>
<dbReference type="Pfam" id="PF04389">
    <property type="entry name" value="Peptidase_M28"/>
    <property type="match status" value="1"/>
</dbReference>
<feature type="domain" description="Peptidase M28" evidence="2">
    <location>
        <begin position="215"/>
        <end position="378"/>
    </location>
</feature>
<evidence type="ECO:0000259" key="2">
    <source>
        <dbReference type="Pfam" id="PF04389"/>
    </source>
</evidence>
<dbReference type="Proteomes" id="UP000253383">
    <property type="component" value="Unassembled WGS sequence"/>
</dbReference>
<keyword evidence="4" id="KW-1185">Reference proteome</keyword>
<comment type="caution">
    <text evidence="3">The sequence shown here is derived from an EMBL/GenBank/DDBJ whole genome shotgun (WGS) entry which is preliminary data.</text>
</comment>